<dbReference type="InterPro" id="IPR002156">
    <property type="entry name" value="RNaseH_domain"/>
</dbReference>
<dbReference type="PROSITE" id="PS50879">
    <property type="entry name" value="RNASE_H_1"/>
    <property type="match status" value="1"/>
</dbReference>
<sequence length="157" mass="17970">MVLLDIKYFPNPVMSICNAELMAIFYAVCFILSHVRDCTFLLCTDSLSALQSLHDIFSPNPISAEIRKLLHDNRNTINMSFLWVPSHVGIPGNEQADRLARETLSRNLPIINKIPIQDYKHVLKKTILGTWHEEWNNLINNKLRLGRKINHGILPSA</sequence>
<accession>A0A8D8LMA0</accession>
<proteinExistence type="predicted"/>
<protein>
    <recommendedName>
        <fullName evidence="1">RNase H type-1 domain-containing protein</fullName>
    </recommendedName>
</protein>
<organism evidence="2">
    <name type="scientific">Cacopsylla melanoneura</name>
    <dbReference type="NCBI Taxonomy" id="428564"/>
    <lineage>
        <taxon>Eukaryota</taxon>
        <taxon>Metazoa</taxon>
        <taxon>Ecdysozoa</taxon>
        <taxon>Arthropoda</taxon>
        <taxon>Hexapoda</taxon>
        <taxon>Insecta</taxon>
        <taxon>Pterygota</taxon>
        <taxon>Neoptera</taxon>
        <taxon>Paraneoptera</taxon>
        <taxon>Hemiptera</taxon>
        <taxon>Sternorrhyncha</taxon>
        <taxon>Psylloidea</taxon>
        <taxon>Psyllidae</taxon>
        <taxon>Psyllinae</taxon>
        <taxon>Cacopsylla</taxon>
    </lineage>
</organism>
<evidence type="ECO:0000259" key="1">
    <source>
        <dbReference type="PROSITE" id="PS50879"/>
    </source>
</evidence>
<dbReference type="InterPro" id="IPR036397">
    <property type="entry name" value="RNaseH_sf"/>
</dbReference>
<feature type="domain" description="RNase H type-1" evidence="1">
    <location>
        <begin position="1"/>
        <end position="105"/>
    </location>
</feature>
<dbReference type="InterPro" id="IPR012337">
    <property type="entry name" value="RNaseH-like_sf"/>
</dbReference>
<dbReference type="Gene3D" id="3.30.420.10">
    <property type="entry name" value="Ribonuclease H-like superfamily/Ribonuclease H"/>
    <property type="match status" value="1"/>
</dbReference>
<dbReference type="SUPFAM" id="SSF53098">
    <property type="entry name" value="Ribonuclease H-like"/>
    <property type="match status" value="1"/>
</dbReference>
<evidence type="ECO:0000313" key="2">
    <source>
        <dbReference type="EMBL" id="CAG6607936.1"/>
    </source>
</evidence>
<dbReference type="Pfam" id="PF00075">
    <property type="entry name" value="RNase_H"/>
    <property type="match status" value="1"/>
</dbReference>
<reference evidence="2" key="1">
    <citation type="submission" date="2021-05" db="EMBL/GenBank/DDBJ databases">
        <authorList>
            <person name="Alioto T."/>
            <person name="Alioto T."/>
            <person name="Gomez Garrido J."/>
        </authorList>
    </citation>
    <scope>NUCLEOTIDE SEQUENCE</scope>
</reference>
<dbReference type="EMBL" id="HBUF01009554">
    <property type="protein sequence ID" value="CAG6607936.1"/>
    <property type="molecule type" value="Transcribed_RNA"/>
</dbReference>
<dbReference type="GO" id="GO:0004523">
    <property type="term" value="F:RNA-DNA hybrid ribonuclease activity"/>
    <property type="evidence" value="ECO:0007669"/>
    <property type="project" value="InterPro"/>
</dbReference>
<dbReference type="CDD" id="cd09276">
    <property type="entry name" value="Rnase_HI_RT_non_LTR"/>
    <property type="match status" value="1"/>
</dbReference>
<dbReference type="AlphaFoldDB" id="A0A8D8LMA0"/>
<dbReference type="GO" id="GO:0003676">
    <property type="term" value="F:nucleic acid binding"/>
    <property type="evidence" value="ECO:0007669"/>
    <property type="project" value="InterPro"/>
</dbReference>
<name>A0A8D8LMA0_9HEMI</name>